<dbReference type="RefSeq" id="WP_105484061.1">
    <property type="nucleotide sequence ID" value="NZ_NIGF01000010.1"/>
</dbReference>
<dbReference type="InterPro" id="IPR057326">
    <property type="entry name" value="KR_dom"/>
</dbReference>
<evidence type="ECO:0000256" key="1">
    <source>
        <dbReference type="ARBA" id="ARBA00006484"/>
    </source>
</evidence>
<dbReference type="Gene3D" id="3.40.50.720">
    <property type="entry name" value="NAD(P)-binding Rossmann-like Domain"/>
    <property type="match status" value="1"/>
</dbReference>
<accession>A0A2S8SS70</accession>
<dbReference type="CDD" id="cd05233">
    <property type="entry name" value="SDR_c"/>
    <property type="match status" value="1"/>
</dbReference>
<sequence>MKKSLRVLVTGGTGTLGAALVSTLIEANYAVVANFWRDENRALSLQQKTGCALWRGDVSEEKTVEKLFRSENFHAIFHLAGTSCDALLPRVSSSNWNEQLRINGQSAFLITRAALQFLPRGGHLVLASSRVAERGFRGQSAYGASKAAVLGLMKSAALEGKAREVYVNAICPGFAMSALSSALSPQALKARGIENWLAAADATQSFAALGVWLLQTKQTGRILRPDCRI</sequence>
<dbReference type="GO" id="GO:0030497">
    <property type="term" value="P:fatty acid elongation"/>
    <property type="evidence" value="ECO:0007669"/>
    <property type="project" value="TreeGrafter"/>
</dbReference>
<dbReference type="PANTHER" id="PTHR42760:SF40">
    <property type="entry name" value="3-OXOACYL-[ACYL-CARRIER-PROTEIN] REDUCTASE, CHLOROPLASTIC"/>
    <property type="match status" value="1"/>
</dbReference>
<dbReference type="Proteomes" id="UP000237684">
    <property type="component" value="Unassembled WGS sequence"/>
</dbReference>
<dbReference type="SUPFAM" id="SSF51735">
    <property type="entry name" value="NAD(P)-binding Rossmann-fold domains"/>
    <property type="match status" value="1"/>
</dbReference>
<dbReference type="InterPro" id="IPR002347">
    <property type="entry name" value="SDR_fam"/>
</dbReference>
<comment type="similarity">
    <text evidence="1">Belongs to the short-chain dehydrogenases/reductases (SDR) family.</text>
</comment>
<dbReference type="InterPro" id="IPR036291">
    <property type="entry name" value="NAD(P)-bd_dom_sf"/>
</dbReference>
<gene>
    <name evidence="3" type="ORF">B1R32_110117</name>
</gene>
<reference evidence="3 4" key="1">
    <citation type="journal article" date="2018" name="Syst. Appl. Microbiol.">
        <title>Abditibacterium utsteinense sp. nov., the first cultivated member of candidate phylum FBP, isolated from ice-free Antarctic soil samples.</title>
        <authorList>
            <person name="Tahon G."/>
            <person name="Tytgat B."/>
            <person name="Lebbe L."/>
            <person name="Carlier A."/>
            <person name="Willems A."/>
        </authorList>
    </citation>
    <scope>NUCLEOTIDE SEQUENCE [LARGE SCALE GENOMIC DNA]</scope>
    <source>
        <strain evidence="3 4">LMG 29911</strain>
    </source>
</reference>
<dbReference type="EMBL" id="NIGF01000010">
    <property type="protein sequence ID" value="PQV63651.1"/>
    <property type="molecule type" value="Genomic_DNA"/>
</dbReference>
<dbReference type="InParanoid" id="A0A2S8SS70"/>
<evidence type="ECO:0000313" key="3">
    <source>
        <dbReference type="EMBL" id="PQV63651.1"/>
    </source>
</evidence>
<comment type="caution">
    <text evidence="3">The sequence shown here is derived from an EMBL/GenBank/DDBJ whole genome shotgun (WGS) entry which is preliminary data.</text>
</comment>
<protein>
    <submittedName>
        <fullName evidence="3">3-oxoacyl-[acyl-carrier protein] reductase</fullName>
    </submittedName>
</protein>
<dbReference type="PROSITE" id="PS00061">
    <property type="entry name" value="ADH_SHORT"/>
    <property type="match status" value="1"/>
</dbReference>
<dbReference type="SMART" id="SM00822">
    <property type="entry name" value="PKS_KR"/>
    <property type="match status" value="1"/>
</dbReference>
<feature type="domain" description="Ketoreductase" evidence="2">
    <location>
        <begin position="5"/>
        <end position="173"/>
    </location>
</feature>
<evidence type="ECO:0000313" key="4">
    <source>
        <dbReference type="Proteomes" id="UP000237684"/>
    </source>
</evidence>
<name>A0A2S8SS70_9BACT</name>
<dbReference type="OrthoDB" id="9804774at2"/>
<dbReference type="InterPro" id="IPR020904">
    <property type="entry name" value="Sc_DH/Rdtase_CS"/>
</dbReference>
<dbReference type="GO" id="GO:0016616">
    <property type="term" value="F:oxidoreductase activity, acting on the CH-OH group of donors, NAD or NADP as acceptor"/>
    <property type="evidence" value="ECO:0007669"/>
    <property type="project" value="UniProtKB-ARBA"/>
</dbReference>
<organism evidence="3 4">
    <name type="scientific">Abditibacterium utsteinense</name>
    <dbReference type="NCBI Taxonomy" id="1960156"/>
    <lineage>
        <taxon>Bacteria</taxon>
        <taxon>Pseudomonadati</taxon>
        <taxon>Abditibacteriota</taxon>
        <taxon>Abditibacteriia</taxon>
        <taxon>Abditibacteriales</taxon>
        <taxon>Abditibacteriaceae</taxon>
        <taxon>Abditibacterium</taxon>
    </lineage>
</organism>
<dbReference type="Pfam" id="PF00106">
    <property type="entry name" value="adh_short"/>
    <property type="match status" value="1"/>
</dbReference>
<dbReference type="PRINTS" id="PR00081">
    <property type="entry name" value="GDHRDH"/>
</dbReference>
<evidence type="ECO:0000259" key="2">
    <source>
        <dbReference type="SMART" id="SM00822"/>
    </source>
</evidence>
<proteinExistence type="inferred from homology"/>
<dbReference type="PANTHER" id="PTHR42760">
    <property type="entry name" value="SHORT-CHAIN DEHYDROGENASES/REDUCTASES FAMILY MEMBER"/>
    <property type="match status" value="1"/>
</dbReference>
<keyword evidence="4" id="KW-1185">Reference proteome</keyword>
<dbReference type="AlphaFoldDB" id="A0A2S8SS70"/>